<dbReference type="Pfam" id="PF09766">
    <property type="entry name" value="FmiP_Thoc5"/>
    <property type="match status" value="1"/>
</dbReference>
<keyword evidence="3" id="KW-0539">Nucleus</keyword>
<comment type="similarity">
    <text evidence="2">Belongs to the THOC5 family.</text>
</comment>
<evidence type="ECO:0000313" key="6">
    <source>
        <dbReference type="Proteomes" id="UP000789508"/>
    </source>
</evidence>
<keyword evidence="4" id="KW-0175">Coiled coil</keyword>
<dbReference type="GO" id="GO:0003729">
    <property type="term" value="F:mRNA binding"/>
    <property type="evidence" value="ECO:0007669"/>
    <property type="project" value="TreeGrafter"/>
</dbReference>
<dbReference type="EMBL" id="CAJVPS010000133">
    <property type="protein sequence ID" value="CAG8456481.1"/>
    <property type="molecule type" value="Genomic_DNA"/>
</dbReference>
<evidence type="ECO:0000256" key="4">
    <source>
        <dbReference type="SAM" id="Coils"/>
    </source>
</evidence>
<reference evidence="5" key="1">
    <citation type="submission" date="2021-06" db="EMBL/GenBank/DDBJ databases">
        <authorList>
            <person name="Kallberg Y."/>
            <person name="Tangrot J."/>
            <person name="Rosling A."/>
        </authorList>
    </citation>
    <scope>NUCLEOTIDE SEQUENCE</scope>
    <source>
        <strain evidence="5">FL130A</strain>
    </source>
</reference>
<feature type="coiled-coil region" evidence="4">
    <location>
        <begin position="111"/>
        <end position="145"/>
    </location>
</feature>
<name>A0A9N8YZQ2_9GLOM</name>
<proteinExistence type="inferred from homology"/>
<dbReference type="GO" id="GO:0006406">
    <property type="term" value="P:mRNA export from nucleus"/>
    <property type="evidence" value="ECO:0007669"/>
    <property type="project" value="TreeGrafter"/>
</dbReference>
<feature type="coiled-coil region" evidence="4">
    <location>
        <begin position="200"/>
        <end position="234"/>
    </location>
</feature>
<dbReference type="AlphaFoldDB" id="A0A9N8YZQ2"/>
<evidence type="ECO:0000256" key="2">
    <source>
        <dbReference type="ARBA" id="ARBA00008044"/>
    </source>
</evidence>
<dbReference type="PANTHER" id="PTHR13375:SF3">
    <property type="entry name" value="THO COMPLEX SUBUNIT 5 HOMOLOG"/>
    <property type="match status" value="1"/>
</dbReference>
<accession>A0A9N8YZQ2</accession>
<comment type="caution">
    <text evidence="5">The sequence shown here is derived from an EMBL/GenBank/DDBJ whole genome shotgun (WGS) entry which is preliminary data.</text>
</comment>
<comment type="subcellular location">
    <subcellularLocation>
        <location evidence="1">Nucleus</location>
    </subcellularLocation>
</comment>
<dbReference type="InterPro" id="IPR019163">
    <property type="entry name" value="THO_Thoc5"/>
</dbReference>
<evidence type="ECO:0000256" key="1">
    <source>
        <dbReference type="ARBA" id="ARBA00004123"/>
    </source>
</evidence>
<protein>
    <submittedName>
        <fullName evidence="5">4873_t:CDS:1</fullName>
    </submittedName>
</protein>
<gene>
    <name evidence="5" type="ORF">ALEPTO_LOCUS1308</name>
</gene>
<keyword evidence="6" id="KW-1185">Reference proteome</keyword>
<dbReference type="OrthoDB" id="20582at2759"/>
<evidence type="ECO:0000256" key="3">
    <source>
        <dbReference type="ARBA" id="ARBA00023242"/>
    </source>
</evidence>
<sequence>MTETHQTEQILPIESLCEPTKFKRFTEQYNGFTSELKYLNELDDIFLTLKTDTAQIMEEFFSKLKTGTKVKIPFPADRLAELTKNSKYCSLRLKVLNRKAHLDKAADKENILEAREKVNQANFDLQNLLHEKGHLRREIEKCRENRFTFKDILLMNEEFAARTPGHSSTLVVNSKMGIDDNNQDDSFEKISSHHLTIQRFKNEMIECQRLEAERDEKRRKKLLLTQELAEKQAKTVETRREIEKFLVASSILRSFIVTQPENDD</sequence>
<dbReference type="PANTHER" id="PTHR13375">
    <property type="entry name" value="FMS INTERACTING PROTEIN"/>
    <property type="match status" value="1"/>
</dbReference>
<evidence type="ECO:0000313" key="5">
    <source>
        <dbReference type="EMBL" id="CAG8456481.1"/>
    </source>
</evidence>
<dbReference type="GO" id="GO:0000445">
    <property type="term" value="C:THO complex part of transcription export complex"/>
    <property type="evidence" value="ECO:0007669"/>
    <property type="project" value="TreeGrafter"/>
</dbReference>
<organism evidence="5 6">
    <name type="scientific">Ambispora leptoticha</name>
    <dbReference type="NCBI Taxonomy" id="144679"/>
    <lineage>
        <taxon>Eukaryota</taxon>
        <taxon>Fungi</taxon>
        <taxon>Fungi incertae sedis</taxon>
        <taxon>Mucoromycota</taxon>
        <taxon>Glomeromycotina</taxon>
        <taxon>Glomeromycetes</taxon>
        <taxon>Archaeosporales</taxon>
        <taxon>Ambisporaceae</taxon>
        <taxon>Ambispora</taxon>
    </lineage>
</organism>
<dbReference type="Proteomes" id="UP000789508">
    <property type="component" value="Unassembled WGS sequence"/>
</dbReference>